<dbReference type="SMART" id="SM00880">
    <property type="entry name" value="CHAD"/>
    <property type="match status" value="1"/>
</dbReference>
<dbReference type="Gene3D" id="1.40.20.10">
    <property type="entry name" value="CHAD domain"/>
    <property type="match status" value="1"/>
</dbReference>
<accession>A0A3D9H8K4</accession>
<dbReference type="AlphaFoldDB" id="A0A3D9H8K4"/>
<evidence type="ECO:0000259" key="1">
    <source>
        <dbReference type="PROSITE" id="PS51708"/>
    </source>
</evidence>
<proteinExistence type="predicted"/>
<organism evidence="2 3">
    <name type="scientific">Aestuariispira insulae</name>
    <dbReference type="NCBI Taxonomy" id="1461337"/>
    <lineage>
        <taxon>Bacteria</taxon>
        <taxon>Pseudomonadati</taxon>
        <taxon>Pseudomonadota</taxon>
        <taxon>Alphaproteobacteria</taxon>
        <taxon>Rhodospirillales</taxon>
        <taxon>Kiloniellaceae</taxon>
        <taxon>Aestuariispira</taxon>
    </lineage>
</organism>
<dbReference type="EMBL" id="QRDW01000011">
    <property type="protein sequence ID" value="RED45799.1"/>
    <property type="molecule type" value="Genomic_DNA"/>
</dbReference>
<dbReference type="Pfam" id="PF05235">
    <property type="entry name" value="CHAD"/>
    <property type="match status" value="1"/>
</dbReference>
<reference evidence="2 3" key="1">
    <citation type="submission" date="2018-07" db="EMBL/GenBank/DDBJ databases">
        <title>Genomic Encyclopedia of Type Strains, Phase III (KMG-III): the genomes of soil and plant-associated and newly described type strains.</title>
        <authorList>
            <person name="Whitman W."/>
        </authorList>
    </citation>
    <scope>NUCLEOTIDE SEQUENCE [LARGE SCALE GENOMIC DNA]</scope>
    <source>
        <strain evidence="2 3">CECT 8488</strain>
    </source>
</reference>
<evidence type="ECO:0000313" key="3">
    <source>
        <dbReference type="Proteomes" id="UP000256845"/>
    </source>
</evidence>
<dbReference type="PANTHER" id="PTHR39339">
    <property type="entry name" value="SLR1444 PROTEIN"/>
    <property type="match status" value="1"/>
</dbReference>
<protein>
    <submittedName>
        <fullName evidence="2">CHAD domain-containing protein</fullName>
    </submittedName>
</protein>
<gene>
    <name evidence="2" type="ORF">DFP90_11146</name>
</gene>
<dbReference type="InterPro" id="IPR007899">
    <property type="entry name" value="CHAD_dom"/>
</dbReference>
<dbReference type="RefSeq" id="WP_147301063.1">
    <property type="nucleotide sequence ID" value="NZ_QRDW01000011.1"/>
</dbReference>
<dbReference type="PROSITE" id="PS51708">
    <property type="entry name" value="CHAD"/>
    <property type="match status" value="1"/>
</dbReference>
<comment type="caution">
    <text evidence="2">The sequence shown here is derived from an EMBL/GenBank/DDBJ whole genome shotgun (WGS) entry which is preliminary data.</text>
</comment>
<name>A0A3D9H8K4_9PROT</name>
<dbReference type="PANTHER" id="PTHR39339:SF1">
    <property type="entry name" value="CHAD DOMAIN-CONTAINING PROTEIN"/>
    <property type="match status" value="1"/>
</dbReference>
<keyword evidence="3" id="KW-1185">Reference proteome</keyword>
<dbReference type="OrthoDB" id="9777271at2"/>
<feature type="domain" description="CHAD" evidence="1">
    <location>
        <begin position="217"/>
        <end position="511"/>
    </location>
</feature>
<sequence length="522" mass="58968">MSRETVSYQLADTDTALDIAKLLAGVGKVETASERSFKLSYYDTFDWRLFDAGKALCVSQHEDQSDIQVESLNADEILASMPGRLKTGFADDFGSGRIRDMVEELIDVRRLMARLDLHALRTAMAVRDKEGKALFRLNLESIEAAKPGSRARKALGVRLVLEPIRGYAKAAEKAMALLDDSYQRKTEDRAPFLKGLDLIKVTPGDYSSKLKLHLEPHMTAQQASHLVHLTLLDTIERNEEGTAANIDAEFLHDFRVAIRRTRSALSQLDKGVLPPKVIAKAKDDFKWIGQQTNDMRDLDVYLLDFPKIQGSISESYRDYLTPFKDYLVSKQGKAHAQVQRLIGSARYRKILNDWRHYLTEGHQKSSRGEDAELPVKELADSRIWKAYRKVMKEGGAIDEDSPAEMLHDLRITCKKLRYLLEFFQSLYPAGEIGKLIKALKSFQNVLGEFQDTEVQSNAILQLGRDMAEAKKAPVETQMAMGMVADSILQKQGGARRAFHVRFDAFSTDEVKDSFKKLFKSRG</sequence>
<evidence type="ECO:0000313" key="2">
    <source>
        <dbReference type="EMBL" id="RED45799.1"/>
    </source>
</evidence>
<dbReference type="Proteomes" id="UP000256845">
    <property type="component" value="Unassembled WGS sequence"/>
</dbReference>
<dbReference type="InterPro" id="IPR038186">
    <property type="entry name" value="CHAD_dom_sf"/>
</dbReference>